<dbReference type="Gene3D" id="3.40.50.720">
    <property type="entry name" value="NAD(P)-binding Rossmann-like Domain"/>
    <property type="match status" value="1"/>
</dbReference>
<dbReference type="RefSeq" id="WP_188174221.1">
    <property type="nucleotide sequence ID" value="NZ_JACVVD010000003.1"/>
</dbReference>
<evidence type="ECO:0000256" key="5">
    <source>
        <dbReference type="RuleBase" id="RU361277"/>
    </source>
</evidence>
<dbReference type="Proteomes" id="UP000650466">
    <property type="component" value="Unassembled WGS sequence"/>
</dbReference>
<dbReference type="PANTHER" id="PTHR42813:SF2">
    <property type="entry name" value="DEHYDROGENASE, ZINC-CONTAINING, PUTATIVE (AFU_ORTHOLOGUE AFUA_2G02810)-RELATED"/>
    <property type="match status" value="1"/>
</dbReference>
<dbReference type="Gene3D" id="3.90.180.10">
    <property type="entry name" value="Medium-chain alcohol dehydrogenases, catalytic domain"/>
    <property type="match status" value="1"/>
</dbReference>
<evidence type="ECO:0000259" key="6">
    <source>
        <dbReference type="Pfam" id="PF00107"/>
    </source>
</evidence>
<evidence type="ECO:0000313" key="8">
    <source>
        <dbReference type="EMBL" id="MBD0380418.1"/>
    </source>
</evidence>
<dbReference type="Pfam" id="PF08240">
    <property type="entry name" value="ADH_N"/>
    <property type="match status" value="1"/>
</dbReference>
<reference evidence="8" key="1">
    <citation type="submission" date="2020-09" db="EMBL/GenBank/DDBJ databases">
        <title>Draft Genome Sequence of Paenibacillus sp. WST5.</title>
        <authorList>
            <person name="Bao Z."/>
        </authorList>
    </citation>
    <scope>NUCLEOTIDE SEQUENCE</scope>
    <source>
        <strain evidence="8">WST5</strain>
    </source>
</reference>
<organism evidence="8 9">
    <name type="scientific">Paenibacillus sedimenti</name>
    <dbReference type="NCBI Taxonomy" id="2770274"/>
    <lineage>
        <taxon>Bacteria</taxon>
        <taxon>Bacillati</taxon>
        <taxon>Bacillota</taxon>
        <taxon>Bacilli</taxon>
        <taxon>Bacillales</taxon>
        <taxon>Paenibacillaceae</taxon>
        <taxon>Paenibacillus</taxon>
    </lineage>
</organism>
<keyword evidence="9" id="KW-1185">Reference proteome</keyword>
<dbReference type="CDD" id="cd08283">
    <property type="entry name" value="FDH_like_1"/>
    <property type="match status" value="1"/>
</dbReference>
<dbReference type="GO" id="GO:0008270">
    <property type="term" value="F:zinc ion binding"/>
    <property type="evidence" value="ECO:0007669"/>
    <property type="project" value="InterPro"/>
</dbReference>
<name>A0A926KNK8_9BACL</name>
<keyword evidence="2 5" id="KW-0479">Metal-binding</keyword>
<protein>
    <submittedName>
        <fullName evidence="8">Glutathione-dependent formaldehyde dehydrogenase</fullName>
    </submittedName>
</protein>
<sequence>MKATTYQGPKNVQVKEVKDPVIENKDDIIVRITSTAICGSDLHLIHGLMPNMPTDYIIGHEPMGIVDEIGPEVTKVKKGDRVIIPFNVSCGHCYYCQHQMESQCDNSNPHRDAGGYLGYSDTYGGYAGGQAELLRVPYANFGPFVIPKSCELEDEKLLFLSDIIPTAYWGVDYGGVKQGDTVIVLGCGPVGLLAQKFAWFKGAKRVIAVDYIGYRLDHAKRVNRVEAFNFEDTDNIGAHLKEITGGGADVVIDCVGLDGKKTFIEKIETALMLHGGAMGAINIAAQCVRKFGTVMMVGVYGLRYNAFPLGDFFSRNITLKMGQAPVVHYIPDLFKMIVEEKIDPTDIITHRLPLSEASHGYEVFDEKKDNCIKVVLKP</sequence>
<proteinExistence type="inferred from homology"/>
<dbReference type="Pfam" id="PF00107">
    <property type="entry name" value="ADH_zinc_N"/>
    <property type="match status" value="1"/>
</dbReference>
<evidence type="ECO:0000256" key="3">
    <source>
        <dbReference type="ARBA" id="ARBA00022833"/>
    </source>
</evidence>
<accession>A0A926KNK8</accession>
<feature type="domain" description="Alcohol dehydrogenase-like C-terminal" evidence="6">
    <location>
        <begin position="189"/>
        <end position="256"/>
    </location>
</feature>
<dbReference type="AlphaFoldDB" id="A0A926KNK8"/>
<dbReference type="InterPro" id="IPR013149">
    <property type="entry name" value="ADH-like_C"/>
</dbReference>
<comment type="caution">
    <text evidence="8">The sequence shown here is derived from an EMBL/GenBank/DDBJ whole genome shotgun (WGS) entry which is preliminary data.</text>
</comment>
<evidence type="ECO:0000256" key="1">
    <source>
        <dbReference type="ARBA" id="ARBA00001947"/>
    </source>
</evidence>
<dbReference type="InterPro" id="IPR036291">
    <property type="entry name" value="NAD(P)-bd_dom_sf"/>
</dbReference>
<dbReference type="GO" id="GO:0016491">
    <property type="term" value="F:oxidoreductase activity"/>
    <property type="evidence" value="ECO:0007669"/>
    <property type="project" value="UniProtKB-KW"/>
</dbReference>
<keyword evidence="4" id="KW-0560">Oxidoreductase</keyword>
<evidence type="ECO:0000259" key="7">
    <source>
        <dbReference type="Pfam" id="PF08240"/>
    </source>
</evidence>
<dbReference type="InterPro" id="IPR002328">
    <property type="entry name" value="ADH_Zn_CS"/>
</dbReference>
<dbReference type="SUPFAM" id="SSF51735">
    <property type="entry name" value="NAD(P)-binding Rossmann-fold domains"/>
    <property type="match status" value="1"/>
</dbReference>
<dbReference type="InterPro" id="IPR013154">
    <property type="entry name" value="ADH-like_N"/>
</dbReference>
<dbReference type="SUPFAM" id="SSF50129">
    <property type="entry name" value="GroES-like"/>
    <property type="match status" value="1"/>
</dbReference>
<evidence type="ECO:0000256" key="4">
    <source>
        <dbReference type="ARBA" id="ARBA00023002"/>
    </source>
</evidence>
<keyword evidence="3 5" id="KW-0862">Zinc</keyword>
<dbReference type="PROSITE" id="PS00059">
    <property type="entry name" value="ADH_ZINC"/>
    <property type="match status" value="1"/>
</dbReference>
<dbReference type="EMBL" id="JACVVD010000003">
    <property type="protein sequence ID" value="MBD0380418.1"/>
    <property type="molecule type" value="Genomic_DNA"/>
</dbReference>
<dbReference type="InterPro" id="IPR011032">
    <property type="entry name" value="GroES-like_sf"/>
</dbReference>
<evidence type="ECO:0000256" key="2">
    <source>
        <dbReference type="ARBA" id="ARBA00022723"/>
    </source>
</evidence>
<evidence type="ECO:0000313" key="9">
    <source>
        <dbReference type="Proteomes" id="UP000650466"/>
    </source>
</evidence>
<comment type="similarity">
    <text evidence="5">Belongs to the zinc-containing alcohol dehydrogenase family.</text>
</comment>
<comment type="cofactor">
    <cofactor evidence="1 5">
        <name>Zn(2+)</name>
        <dbReference type="ChEBI" id="CHEBI:29105"/>
    </cofactor>
</comment>
<feature type="domain" description="Alcohol dehydrogenase-like N-terminal" evidence="7">
    <location>
        <begin position="25"/>
        <end position="140"/>
    </location>
</feature>
<dbReference type="PANTHER" id="PTHR42813">
    <property type="entry name" value="ZINC-TYPE ALCOHOL DEHYDROGENASE-LIKE"/>
    <property type="match status" value="1"/>
</dbReference>
<gene>
    <name evidence="8" type="ORF">ICC18_09855</name>
</gene>